<evidence type="ECO:0000313" key="2">
    <source>
        <dbReference type="Proteomes" id="UP000515153"/>
    </source>
</evidence>
<protein>
    <submittedName>
        <fullName evidence="3">Uncharacterized protein</fullName>
    </submittedName>
</protein>
<keyword evidence="2" id="KW-1185">Reference proteome</keyword>
<feature type="region of interest" description="Disordered" evidence="1">
    <location>
        <begin position="78"/>
        <end position="97"/>
    </location>
</feature>
<dbReference type="KEGG" id="pgri:PgNI_06542"/>
<dbReference type="RefSeq" id="XP_030982590.1">
    <property type="nucleotide sequence ID" value="XM_031126565.1"/>
</dbReference>
<organism evidence="2 3">
    <name type="scientific">Pyricularia grisea</name>
    <name type="common">Crabgrass-specific blast fungus</name>
    <name type="synonym">Magnaporthe grisea</name>
    <dbReference type="NCBI Taxonomy" id="148305"/>
    <lineage>
        <taxon>Eukaryota</taxon>
        <taxon>Fungi</taxon>
        <taxon>Dikarya</taxon>
        <taxon>Ascomycota</taxon>
        <taxon>Pezizomycotina</taxon>
        <taxon>Sordariomycetes</taxon>
        <taxon>Sordariomycetidae</taxon>
        <taxon>Magnaporthales</taxon>
        <taxon>Pyriculariaceae</taxon>
        <taxon>Pyricularia</taxon>
    </lineage>
</organism>
<reference evidence="3" key="2">
    <citation type="submission" date="2019-10" db="EMBL/GenBank/DDBJ databases">
        <authorList>
            <consortium name="NCBI Genome Project"/>
        </authorList>
    </citation>
    <scope>NUCLEOTIDE SEQUENCE</scope>
    <source>
        <strain evidence="3">NI907</strain>
    </source>
</reference>
<evidence type="ECO:0000256" key="1">
    <source>
        <dbReference type="SAM" id="MobiDB-lite"/>
    </source>
</evidence>
<dbReference type="AlphaFoldDB" id="A0A6P8B621"/>
<gene>
    <name evidence="3" type="ORF">PgNI_06542</name>
</gene>
<proteinExistence type="predicted"/>
<accession>A0A6P8B621</accession>
<dbReference type="GeneID" id="41961474"/>
<evidence type="ECO:0000313" key="3">
    <source>
        <dbReference type="RefSeq" id="XP_030982590.1"/>
    </source>
</evidence>
<reference evidence="2 3" key="1">
    <citation type="journal article" date="2019" name="Mol. Biol. Evol.">
        <title>Blast fungal genomes show frequent chromosomal changes, gene gains and losses, and effector gene turnover.</title>
        <authorList>
            <person name="Gomez Luciano L.B."/>
            <person name="Jason Tsai I."/>
            <person name="Chuma I."/>
            <person name="Tosa Y."/>
            <person name="Chen Y.H."/>
            <person name="Li J.Y."/>
            <person name="Li M.Y."/>
            <person name="Jade Lu M.Y."/>
            <person name="Nakayashiki H."/>
            <person name="Li W.H."/>
        </authorList>
    </citation>
    <scope>NUCLEOTIDE SEQUENCE [LARGE SCALE GENOMIC DNA]</scope>
    <source>
        <strain evidence="2 3">NI907</strain>
    </source>
</reference>
<dbReference type="Proteomes" id="UP000515153">
    <property type="component" value="Chromosome I"/>
</dbReference>
<name>A0A6P8B621_PYRGI</name>
<sequence length="97" mass="9906">MSSLGLQPGSLLVLSVAATHTPTAPALRPAHLTGIFLPDARCMPAIASRTVVPVPAAKIYTAEAMRAANAATCPRATSTTCTKSHTAVPSRVAQSEP</sequence>
<reference evidence="3" key="3">
    <citation type="submission" date="2025-08" db="UniProtKB">
        <authorList>
            <consortium name="RefSeq"/>
        </authorList>
    </citation>
    <scope>IDENTIFICATION</scope>
    <source>
        <strain evidence="3">NI907</strain>
    </source>
</reference>